<accession>A0A3L6E768</accession>
<organism evidence="1">
    <name type="scientific">Zea mays</name>
    <name type="common">Maize</name>
    <dbReference type="NCBI Taxonomy" id="4577"/>
    <lineage>
        <taxon>Eukaryota</taxon>
        <taxon>Viridiplantae</taxon>
        <taxon>Streptophyta</taxon>
        <taxon>Embryophyta</taxon>
        <taxon>Tracheophyta</taxon>
        <taxon>Spermatophyta</taxon>
        <taxon>Magnoliopsida</taxon>
        <taxon>Liliopsida</taxon>
        <taxon>Poales</taxon>
        <taxon>Poaceae</taxon>
        <taxon>PACMAD clade</taxon>
        <taxon>Panicoideae</taxon>
        <taxon>Andropogonodae</taxon>
        <taxon>Andropogoneae</taxon>
        <taxon>Tripsacinae</taxon>
        <taxon>Zea</taxon>
    </lineage>
</organism>
<proteinExistence type="predicted"/>
<dbReference type="EMBL" id="NCVQ01000007">
    <property type="protein sequence ID" value="PWZ16774.1"/>
    <property type="molecule type" value="Genomic_DNA"/>
</dbReference>
<dbReference type="GO" id="GO:0016874">
    <property type="term" value="F:ligase activity"/>
    <property type="evidence" value="ECO:0007669"/>
    <property type="project" value="UniProtKB-KW"/>
</dbReference>
<evidence type="ECO:0000313" key="1">
    <source>
        <dbReference type="EMBL" id="PWZ16774.1"/>
    </source>
</evidence>
<comment type="caution">
    <text evidence="1">The sequence shown here is derived from an EMBL/GenBank/DDBJ whole genome shotgun (WGS) entry which is preliminary data.</text>
</comment>
<gene>
    <name evidence="1" type="primary">SIZ1_0</name>
    <name evidence="1" type="ORF">Zm00014a_003289</name>
</gene>
<sequence>MVMKMEHEDNGAIGGTDGTWTEDDRALGAAVLGADAFAYLTKGGGAISEGLVATSLSGDLQNKLQELVESESPGTSWNYAIFWQLSRTNLETAKVMDESHWSSGVYGASSVLRSECSLLAQVGFLTLQLAATDFISDIHGSEELSIVLGDPDKLPSIRINLRRTLILFCLDFMSPLMLRFGVLHNCSEDVTELDVKPDGSWRVKGDAATRDLSQWHMPDDDKKPVVRNHIQNNTGYSIQNIVPMISRPTGSCRDGEDVSVNQEGGSIQFDISLNQEFDSFAHNCGQTYNTEDRQQEPQHNAADVIVLSDSDEENDPIVRLPAVYANTPTNGDSFPFVTDAAVSGYPEGYQEEFNASLL</sequence>
<dbReference type="Proteomes" id="UP000251960">
    <property type="component" value="Chromosome 6"/>
</dbReference>
<name>A0A3L6E768_MAIZE</name>
<protein>
    <submittedName>
        <fullName evidence="1">E3 SUMO-protein ligase SIZ1</fullName>
    </submittedName>
</protein>
<dbReference type="AlphaFoldDB" id="A0A3L6E768"/>
<reference evidence="1" key="1">
    <citation type="journal article" date="2018" name="Nat. Genet.">
        <title>Extensive intraspecific gene order and gene structural variations between Mo17 and other maize genomes.</title>
        <authorList>
            <person name="Sun S."/>
            <person name="Zhou Y."/>
            <person name="Chen J."/>
            <person name="Shi J."/>
            <person name="Zhao H."/>
            <person name="Zhao H."/>
            <person name="Song W."/>
            <person name="Zhang M."/>
            <person name="Cui Y."/>
            <person name="Dong X."/>
            <person name="Liu H."/>
            <person name="Ma X."/>
            <person name="Jiao Y."/>
            <person name="Wang B."/>
            <person name="Wei X."/>
            <person name="Stein J.C."/>
            <person name="Glaubitz J.C."/>
            <person name="Lu F."/>
            <person name="Yu G."/>
            <person name="Liang C."/>
            <person name="Fengler K."/>
            <person name="Li B."/>
            <person name="Rafalski A."/>
            <person name="Schnable P.S."/>
            <person name="Ware D.H."/>
            <person name="Buckler E.S."/>
            <person name="Lai J."/>
        </authorList>
    </citation>
    <scope>NUCLEOTIDE SEQUENCE [LARGE SCALE GENOMIC DNA]</scope>
    <source>
        <tissue evidence="1">Seedling</tissue>
    </source>
</reference>
<dbReference type="ExpressionAtlas" id="A0A3L6E768">
    <property type="expression patterns" value="baseline and differential"/>
</dbReference>
<keyword evidence="1" id="KW-0436">Ligase</keyword>